<proteinExistence type="predicted"/>
<evidence type="ECO:0000313" key="2">
    <source>
        <dbReference type="Proteomes" id="UP001054945"/>
    </source>
</evidence>
<gene>
    <name evidence="1" type="ORF">CEXT_453701</name>
</gene>
<dbReference type="AlphaFoldDB" id="A0AAV4TIV2"/>
<keyword evidence="2" id="KW-1185">Reference proteome</keyword>
<accession>A0AAV4TIV2</accession>
<protein>
    <submittedName>
        <fullName evidence="1">Uncharacterized protein</fullName>
    </submittedName>
</protein>
<name>A0AAV4TIV2_CAEEX</name>
<sequence>MGWLGVVHEINRGGRKIEQRAKEFEETILVLCIGRAKRQMRCGGVGFCGHANETDVRTKQLIFDIGFGKKLFCLKQASRTATFDVYAGYGYDNSFVFFGFDLGTEDEEVYPDDTLGKGRGGGELVPIVRC</sequence>
<dbReference type="EMBL" id="BPLR01011222">
    <property type="protein sequence ID" value="GIY45001.1"/>
    <property type="molecule type" value="Genomic_DNA"/>
</dbReference>
<comment type="caution">
    <text evidence="1">The sequence shown here is derived from an EMBL/GenBank/DDBJ whole genome shotgun (WGS) entry which is preliminary data.</text>
</comment>
<reference evidence="1 2" key="1">
    <citation type="submission" date="2021-06" db="EMBL/GenBank/DDBJ databases">
        <title>Caerostris extrusa draft genome.</title>
        <authorList>
            <person name="Kono N."/>
            <person name="Arakawa K."/>
        </authorList>
    </citation>
    <scope>NUCLEOTIDE SEQUENCE [LARGE SCALE GENOMIC DNA]</scope>
</reference>
<dbReference type="Proteomes" id="UP001054945">
    <property type="component" value="Unassembled WGS sequence"/>
</dbReference>
<organism evidence="1 2">
    <name type="scientific">Caerostris extrusa</name>
    <name type="common">Bark spider</name>
    <name type="synonym">Caerostris bankana</name>
    <dbReference type="NCBI Taxonomy" id="172846"/>
    <lineage>
        <taxon>Eukaryota</taxon>
        <taxon>Metazoa</taxon>
        <taxon>Ecdysozoa</taxon>
        <taxon>Arthropoda</taxon>
        <taxon>Chelicerata</taxon>
        <taxon>Arachnida</taxon>
        <taxon>Araneae</taxon>
        <taxon>Araneomorphae</taxon>
        <taxon>Entelegynae</taxon>
        <taxon>Araneoidea</taxon>
        <taxon>Araneidae</taxon>
        <taxon>Caerostris</taxon>
    </lineage>
</organism>
<evidence type="ECO:0000313" key="1">
    <source>
        <dbReference type="EMBL" id="GIY45001.1"/>
    </source>
</evidence>